<dbReference type="EMBL" id="MAAO01000006">
    <property type="protein sequence ID" value="OUR97248.1"/>
    <property type="molecule type" value="Genomic_DNA"/>
</dbReference>
<dbReference type="AlphaFoldDB" id="A0A1Y5F8M2"/>
<dbReference type="Proteomes" id="UP000196531">
    <property type="component" value="Unassembled WGS sequence"/>
</dbReference>
<protein>
    <recommendedName>
        <fullName evidence="3">Uracil-DNA glycosylase</fullName>
    </recommendedName>
</protein>
<evidence type="ECO:0008006" key="3">
    <source>
        <dbReference type="Google" id="ProtNLM"/>
    </source>
</evidence>
<accession>A0A1Y5F8M2</accession>
<evidence type="ECO:0000313" key="1">
    <source>
        <dbReference type="EMBL" id="OUR97248.1"/>
    </source>
</evidence>
<evidence type="ECO:0000313" key="2">
    <source>
        <dbReference type="Proteomes" id="UP000196531"/>
    </source>
</evidence>
<comment type="caution">
    <text evidence="1">The sequence shown here is derived from an EMBL/GenBank/DDBJ whole genome shotgun (WGS) entry which is preliminary data.</text>
</comment>
<gene>
    <name evidence="1" type="ORF">A9Q84_13055</name>
</gene>
<reference evidence="2" key="1">
    <citation type="journal article" date="2017" name="Proc. Natl. Acad. Sci. U.S.A.">
        <title>Simulation of Deepwater Horizon oil plume reveals substrate specialization within a complex community of hydrocarbon-degraders.</title>
        <authorList>
            <person name="Hu P."/>
            <person name="Dubinsky E.A."/>
            <person name="Probst A.J."/>
            <person name="Wang J."/>
            <person name="Sieber C.M.K."/>
            <person name="Tom L.M."/>
            <person name="Gardinali P."/>
            <person name="Banfield J.F."/>
            <person name="Atlas R.M."/>
            <person name="Andersen G.L."/>
        </authorList>
    </citation>
    <scope>NUCLEOTIDE SEQUENCE [LARGE SCALE GENOMIC DNA]</scope>
</reference>
<proteinExistence type="predicted"/>
<sequence length="71" mass="8256">MSEKPACLKCVHYKASWDPNNPRSCQLYGFTSKFLPSQVVKRETGSECQGYKMKKHFEKKSELDLNDPSLW</sequence>
<name>A0A1Y5F8M2_9BACT</name>
<organism evidence="1 2">
    <name type="scientific">Halobacteriovorax marinus</name>
    <dbReference type="NCBI Taxonomy" id="97084"/>
    <lineage>
        <taxon>Bacteria</taxon>
        <taxon>Pseudomonadati</taxon>
        <taxon>Bdellovibrionota</taxon>
        <taxon>Bacteriovoracia</taxon>
        <taxon>Bacteriovoracales</taxon>
        <taxon>Halobacteriovoraceae</taxon>
        <taxon>Halobacteriovorax</taxon>
    </lineage>
</organism>